<comment type="catalytic activity">
    <reaction evidence="7">
        <text>a 2'-deoxyadenosine in DNA + S-adenosyl-L-methionine = an N(6)-methyl-2'-deoxyadenosine in DNA + S-adenosyl-L-homocysteine + H(+)</text>
        <dbReference type="Rhea" id="RHEA:15197"/>
        <dbReference type="Rhea" id="RHEA-COMP:12418"/>
        <dbReference type="Rhea" id="RHEA-COMP:12419"/>
        <dbReference type="ChEBI" id="CHEBI:15378"/>
        <dbReference type="ChEBI" id="CHEBI:57856"/>
        <dbReference type="ChEBI" id="CHEBI:59789"/>
        <dbReference type="ChEBI" id="CHEBI:90615"/>
        <dbReference type="ChEBI" id="CHEBI:90616"/>
        <dbReference type="EC" id="2.1.1.72"/>
    </reaction>
</comment>
<dbReference type="GO" id="GO:0009307">
    <property type="term" value="P:DNA restriction-modification system"/>
    <property type="evidence" value="ECO:0007669"/>
    <property type="project" value="UniProtKB-KW"/>
</dbReference>
<dbReference type="PANTHER" id="PTHR42933">
    <property type="entry name" value="SLR6095 PROTEIN"/>
    <property type="match status" value="1"/>
</dbReference>
<evidence type="ECO:0000256" key="5">
    <source>
        <dbReference type="ARBA" id="ARBA00022691"/>
    </source>
</evidence>
<evidence type="ECO:0000256" key="1">
    <source>
        <dbReference type="ARBA" id="ARBA00006594"/>
    </source>
</evidence>
<dbReference type="GO" id="GO:0003677">
    <property type="term" value="F:DNA binding"/>
    <property type="evidence" value="ECO:0007669"/>
    <property type="project" value="InterPro"/>
</dbReference>
<reference evidence="10" key="1">
    <citation type="submission" date="2017-10" db="EMBL/GenBank/DDBJ databases">
        <title>Campylobacter species from seals.</title>
        <authorList>
            <person name="Gilbert M.J."/>
            <person name="Zomer A.L."/>
            <person name="Timmerman A.J."/>
            <person name="Duim B."/>
            <person name="Wagenaar J.A."/>
        </authorList>
    </citation>
    <scope>NUCLEOTIDE SEQUENCE [LARGE SCALE GENOMIC DNA]</scope>
    <source>
        <strain evidence="10">17S00004-5</strain>
    </source>
</reference>
<feature type="domain" description="DNA methylase adenine-specific" evidence="8">
    <location>
        <begin position="314"/>
        <end position="614"/>
    </location>
</feature>
<keyword evidence="4 9" id="KW-0808">Transferase</keyword>
<name>A0A2P8QZP3_9BACT</name>
<evidence type="ECO:0000256" key="3">
    <source>
        <dbReference type="ARBA" id="ARBA00022603"/>
    </source>
</evidence>
<protein>
    <recommendedName>
        <fullName evidence="2">site-specific DNA-methyltransferase (adenine-specific)</fullName>
        <ecNumber evidence="2">2.1.1.72</ecNumber>
    </recommendedName>
</protein>
<dbReference type="GO" id="GO:0032259">
    <property type="term" value="P:methylation"/>
    <property type="evidence" value="ECO:0007669"/>
    <property type="project" value="UniProtKB-KW"/>
</dbReference>
<dbReference type="RefSeq" id="WP_106871757.1">
    <property type="nucleotide sequence ID" value="NZ_CP053841.1"/>
</dbReference>
<dbReference type="PROSITE" id="PS00092">
    <property type="entry name" value="N6_MTASE"/>
    <property type="match status" value="1"/>
</dbReference>
<evidence type="ECO:0000256" key="4">
    <source>
        <dbReference type="ARBA" id="ARBA00022679"/>
    </source>
</evidence>
<dbReference type="Proteomes" id="UP000240535">
    <property type="component" value="Unassembled WGS sequence"/>
</dbReference>
<dbReference type="EMBL" id="PDHH01000005">
    <property type="protein sequence ID" value="PSM51709.1"/>
    <property type="molecule type" value="Genomic_DNA"/>
</dbReference>
<evidence type="ECO:0000256" key="2">
    <source>
        <dbReference type="ARBA" id="ARBA00011900"/>
    </source>
</evidence>
<dbReference type="AlphaFoldDB" id="A0A2P8QZP3"/>
<organism evidence="9 10">
    <name type="scientific">Campylobacter blaseri</name>
    <dbReference type="NCBI Taxonomy" id="2042961"/>
    <lineage>
        <taxon>Bacteria</taxon>
        <taxon>Pseudomonadati</taxon>
        <taxon>Campylobacterota</taxon>
        <taxon>Epsilonproteobacteria</taxon>
        <taxon>Campylobacterales</taxon>
        <taxon>Campylobacteraceae</taxon>
        <taxon>Campylobacter</taxon>
    </lineage>
</organism>
<evidence type="ECO:0000259" key="8">
    <source>
        <dbReference type="Pfam" id="PF02384"/>
    </source>
</evidence>
<keyword evidence="6" id="KW-0680">Restriction system</keyword>
<evidence type="ECO:0000313" key="10">
    <source>
        <dbReference type="Proteomes" id="UP000240535"/>
    </source>
</evidence>
<comment type="similarity">
    <text evidence="1">Belongs to the N(4)/N(6)-methyltransferase family.</text>
</comment>
<dbReference type="OrthoDB" id="9784823at2"/>
<gene>
    <name evidence="9" type="ORF">CQ405_06130</name>
</gene>
<dbReference type="PRINTS" id="PR00507">
    <property type="entry name" value="N12N6MTFRASE"/>
</dbReference>
<keyword evidence="3 9" id="KW-0489">Methyltransferase</keyword>
<dbReference type="InterPro" id="IPR002052">
    <property type="entry name" value="DNA_methylase_N6_adenine_CS"/>
</dbReference>
<accession>A0A2P8QZP3</accession>
<evidence type="ECO:0000256" key="7">
    <source>
        <dbReference type="ARBA" id="ARBA00047942"/>
    </source>
</evidence>
<dbReference type="EC" id="2.1.1.72" evidence="2"/>
<dbReference type="Pfam" id="PF02384">
    <property type="entry name" value="N6_Mtase"/>
    <property type="match status" value="1"/>
</dbReference>
<dbReference type="PANTHER" id="PTHR42933:SF4">
    <property type="entry name" value="TYPE I RESTRICTION ENZYME ECOKI METHYLASE SUBUNIT"/>
    <property type="match status" value="1"/>
</dbReference>
<dbReference type="SUPFAM" id="SSF53335">
    <property type="entry name" value="S-adenosyl-L-methionine-dependent methyltransferases"/>
    <property type="match status" value="1"/>
</dbReference>
<comment type="caution">
    <text evidence="9">The sequence shown here is derived from an EMBL/GenBank/DDBJ whole genome shotgun (WGS) entry which is preliminary data.</text>
</comment>
<proteinExistence type="inferred from homology"/>
<evidence type="ECO:0000256" key="6">
    <source>
        <dbReference type="ARBA" id="ARBA00022747"/>
    </source>
</evidence>
<dbReference type="InterPro" id="IPR003356">
    <property type="entry name" value="DNA_methylase_A-5"/>
</dbReference>
<sequence>MSKSEQLTQNKIYSNNVTILDRYECLSLGATTVKSLIDSNIIKKYKVNKDIAKKKPDVLIINKEKEVVIYLEQKVPHKFKSENDIKRAINQELSVAKAINSLIYIVSDGESYIWINPKTGNPILDENGNEINLAIRPKENEKEIATLVNNISQSISSTNDKILKKEYLDPTTLAVKINRILVNLTFASAKMSLYTFVELFLFKYLSDINVLKGDSSFSHIVNMYSDDYKKRDPDITDAKILGKYIDGARETMKKLFPEANDGTSIINGQVFHIEKDDFNNYISKDNTDEIFKKVILEFYKYEKENGKFLNISTDFKSKLFETFMKNSNEKSDMGQFFTPLKIVNEMISMVDINKGMKICDPACGVGKFLLESIDDKMSDYYKYEKGNLEQNIEIIGYDKMMSERDDLTIILAKANMLIYFSELFKKNNSLSDVKKISQSLLDKSFYLHKTMLGTLGELEKNKYDLILANPPYYQSKIMMENAKNTGNYNLGGSGVESLFLEWILKSLKYGGVANIVLPDGIFSNYANKKIKKYIINNFYIESIISLPVGAFFNTPKKTYILTLKKKTEDELNNNIHQKYPVFTYIANTIGETLDVYRFDNYDSDLKEAVTKYNFYRKGDKNNIVEPIKSYIKNDKKLKLINIDEFNENKSWIIENWWTEEEKIDIGLKKAKNIVTVDEFQDLLEDMIVSLKDFKEELEWLK</sequence>
<dbReference type="InterPro" id="IPR051537">
    <property type="entry name" value="DNA_Adenine_Mtase"/>
</dbReference>
<dbReference type="InterPro" id="IPR029063">
    <property type="entry name" value="SAM-dependent_MTases_sf"/>
</dbReference>
<dbReference type="GO" id="GO:0008170">
    <property type="term" value="F:N-methyltransferase activity"/>
    <property type="evidence" value="ECO:0007669"/>
    <property type="project" value="InterPro"/>
</dbReference>
<keyword evidence="5" id="KW-0949">S-adenosyl-L-methionine</keyword>
<keyword evidence="10" id="KW-1185">Reference proteome</keyword>
<dbReference type="GO" id="GO:0009007">
    <property type="term" value="F:site-specific DNA-methyltransferase (adenine-specific) activity"/>
    <property type="evidence" value="ECO:0007669"/>
    <property type="project" value="UniProtKB-EC"/>
</dbReference>
<dbReference type="Gene3D" id="3.40.50.150">
    <property type="entry name" value="Vaccinia Virus protein VP39"/>
    <property type="match status" value="1"/>
</dbReference>
<evidence type="ECO:0000313" key="9">
    <source>
        <dbReference type="EMBL" id="PSM51709.1"/>
    </source>
</evidence>